<dbReference type="InterPro" id="IPR029063">
    <property type="entry name" value="SAM-dependent_MTases_sf"/>
</dbReference>
<dbReference type="CDD" id="cd02440">
    <property type="entry name" value="AdoMet_MTases"/>
    <property type="match status" value="1"/>
</dbReference>
<dbReference type="EMBL" id="CP036267">
    <property type="protein sequence ID" value="QDT33030.1"/>
    <property type="molecule type" value="Genomic_DNA"/>
</dbReference>
<dbReference type="PANTHER" id="PTHR42912:SF45">
    <property type="entry name" value="23S RRNA (GUANINE(745)-N(1))-METHYLTRANSFERASE"/>
    <property type="match status" value="1"/>
</dbReference>
<dbReference type="GO" id="GO:0008757">
    <property type="term" value="F:S-adenosylmethionine-dependent methyltransferase activity"/>
    <property type="evidence" value="ECO:0007669"/>
    <property type="project" value="InterPro"/>
</dbReference>
<dbReference type="Proteomes" id="UP000315724">
    <property type="component" value="Chromosome"/>
</dbReference>
<evidence type="ECO:0000313" key="3">
    <source>
        <dbReference type="Proteomes" id="UP000315724"/>
    </source>
</evidence>
<dbReference type="AlphaFoldDB" id="A0A517QN08"/>
<dbReference type="Gene3D" id="3.40.50.150">
    <property type="entry name" value="Vaccinia Virus protein VP39"/>
    <property type="match status" value="1"/>
</dbReference>
<evidence type="ECO:0000313" key="2">
    <source>
        <dbReference type="EMBL" id="QDT33030.1"/>
    </source>
</evidence>
<keyword evidence="3" id="KW-1185">Reference proteome</keyword>
<sequence length="307" mass="34797">MVTRQYFEQILKPEFSLSKTAETDHSTSFRTGSNQEIDKNMSHLNANERTWDRLARENSQFANVASDEECAHPLLALDRRGWLPGSVKGMDVLCLASGGGWQSILYAVAGANVTVVDLSPEMLKRDVQQAEIRNVSVKAVQASMDDLSEFGDSCFDIVHHPVSSCYIPRLKTVYKEVARLLRPGGLYISQHKQPTSLQIVERDQRNRYVLGVSYYHNDPLPAVQDTAYREEGAVEYLHRWEELVGELCRTGFVIEDLSEPRRGDPKAKPGDFRHRGMFTAPYVRIKARRRQAESNIASQPTIWTPES</sequence>
<dbReference type="PANTHER" id="PTHR42912">
    <property type="entry name" value="METHYLTRANSFERASE"/>
    <property type="match status" value="1"/>
</dbReference>
<dbReference type="SUPFAM" id="SSF53335">
    <property type="entry name" value="S-adenosyl-L-methionine-dependent methyltransferases"/>
    <property type="match status" value="1"/>
</dbReference>
<gene>
    <name evidence="2" type="ORF">Mal48_22820</name>
</gene>
<feature type="domain" description="Methyltransferase type 11" evidence="1">
    <location>
        <begin position="93"/>
        <end position="188"/>
    </location>
</feature>
<organism evidence="2 3">
    <name type="scientific">Thalassoglobus polymorphus</name>
    <dbReference type="NCBI Taxonomy" id="2527994"/>
    <lineage>
        <taxon>Bacteria</taxon>
        <taxon>Pseudomonadati</taxon>
        <taxon>Planctomycetota</taxon>
        <taxon>Planctomycetia</taxon>
        <taxon>Planctomycetales</taxon>
        <taxon>Planctomycetaceae</taxon>
        <taxon>Thalassoglobus</taxon>
    </lineage>
</organism>
<dbReference type="Pfam" id="PF08241">
    <property type="entry name" value="Methyltransf_11"/>
    <property type="match status" value="1"/>
</dbReference>
<protein>
    <recommendedName>
        <fullName evidence="1">Methyltransferase type 11 domain-containing protein</fullName>
    </recommendedName>
</protein>
<reference evidence="2 3" key="1">
    <citation type="submission" date="2019-02" db="EMBL/GenBank/DDBJ databases">
        <title>Deep-cultivation of Planctomycetes and their phenomic and genomic characterization uncovers novel biology.</title>
        <authorList>
            <person name="Wiegand S."/>
            <person name="Jogler M."/>
            <person name="Boedeker C."/>
            <person name="Pinto D."/>
            <person name="Vollmers J."/>
            <person name="Rivas-Marin E."/>
            <person name="Kohn T."/>
            <person name="Peeters S.H."/>
            <person name="Heuer A."/>
            <person name="Rast P."/>
            <person name="Oberbeckmann S."/>
            <person name="Bunk B."/>
            <person name="Jeske O."/>
            <person name="Meyerdierks A."/>
            <person name="Storesund J.E."/>
            <person name="Kallscheuer N."/>
            <person name="Luecker S."/>
            <person name="Lage O.M."/>
            <person name="Pohl T."/>
            <person name="Merkel B.J."/>
            <person name="Hornburger P."/>
            <person name="Mueller R.-W."/>
            <person name="Bruemmer F."/>
            <person name="Labrenz M."/>
            <person name="Spormann A.M."/>
            <person name="Op den Camp H."/>
            <person name="Overmann J."/>
            <person name="Amann R."/>
            <person name="Jetten M.S.M."/>
            <person name="Mascher T."/>
            <person name="Medema M.H."/>
            <person name="Devos D.P."/>
            <person name="Kaster A.-K."/>
            <person name="Ovreas L."/>
            <person name="Rohde M."/>
            <person name="Galperin M.Y."/>
            <person name="Jogler C."/>
        </authorList>
    </citation>
    <scope>NUCLEOTIDE SEQUENCE [LARGE SCALE GENOMIC DNA]</scope>
    <source>
        <strain evidence="2 3">Mal48</strain>
    </source>
</reference>
<evidence type="ECO:0000259" key="1">
    <source>
        <dbReference type="Pfam" id="PF08241"/>
    </source>
</evidence>
<accession>A0A517QN08</accession>
<proteinExistence type="predicted"/>
<dbReference type="InterPro" id="IPR013216">
    <property type="entry name" value="Methyltransf_11"/>
</dbReference>
<name>A0A517QN08_9PLAN</name>
<dbReference type="KEGG" id="tpol:Mal48_22820"/>
<dbReference type="InterPro" id="IPR050508">
    <property type="entry name" value="Methyltransf_Superfamily"/>
</dbReference>